<dbReference type="Gene3D" id="3.40.50.300">
    <property type="entry name" value="P-loop containing nucleotide triphosphate hydrolases"/>
    <property type="match status" value="2"/>
</dbReference>
<organism evidence="11 12">
    <name type="scientific">Anaeromyxobacter dehalogenans (strain 2CP-C)</name>
    <dbReference type="NCBI Taxonomy" id="290397"/>
    <lineage>
        <taxon>Bacteria</taxon>
        <taxon>Pseudomonadati</taxon>
        <taxon>Myxococcota</taxon>
        <taxon>Myxococcia</taxon>
        <taxon>Myxococcales</taxon>
        <taxon>Cystobacterineae</taxon>
        <taxon>Anaeromyxobacteraceae</taxon>
        <taxon>Anaeromyxobacter</taxon>
    </lineage>
</organism>
<dbReference type="InterPro" id="IPR027417">
    <property type="entry name" value="P-loop_NTPase"/>
</dbReference>
<dbReference type="Pfam" id="PF03880">
    <property type="entry name" value="DbpA"/>
    <property type="match status" value="1"/>
</dbReference>
<dbReference type="RefSeq" id="WP_011420282.1">
    <property type="nucleotide sequence ID" value="NC_007760.1"/>
</dbReference>
<dbReference type="KEGG" id="ade:Adeh_1225"/>
<keyword evidence="1" id="KW-0547">Nucleotide-binding</keyword>
<dbReference type="Pfam" id="PF00271">
    <property type="entry name" value="Helicase_C"/>
    <property type="match status" value="1"/>
</dbReference>
<dbReference type="AlphaFoldDB" id="Q2IQC0"/>
<dbReference type="STRING" id="290397.Adeh_1225"/>
<dbReference type="OrthoDB" id="9805696at2"/>
<dbReference type="InterPro" id="IPR014001">
    <property type="entry name" value="Helicase_ATP-bd"/>
</dbReference>
<keyword evidence="4" id="KW-0067">ATP-binding</keyword>
<feature type="domain" description="Helicase ATP-binding" evidence="8">
    <location>
        <begin position="51"/>
        <end position="221"/>
    </location>
</feature>
<dbReference type="GO" id="GO:0005829">
    <property type="term" value="C:cytosol"/>
    <property type="evidence" value="ECO:0007669"/>
    <property type="project" value="TreeGrafter"/>
</dbReference>
<evidence type="ECO:0000256" key="6">
    <source>
        <dbReference type="PROSITE-ProRule" id="PRU00552"/>
    </source>
</evidence>
<accession>Q2IQC0</accession>
<dbReference type="SUPFAM" id="SSF52540">
    <property type="entry name" value="P-loop containing nucleoside triphosphate hydrolases"/>
    <property type="match status" value="1"/>
</dbReference>
<dbReference type="PANTHER" id="PTHR47959">
    <property type="entry name" value="ATP-DEPENDENT RNA HELICASE RHLE-RELATED"/>
    <property type="match status" value="1"/>
</dbReference>
<dbReference type="SMART" id="SM00490">
    <property type="entry name" value="HELICc"/>
    <property type="match status" value="1"/>
</dbReference>
<keyword evidence="3 11" id="KW-0347">Helicase</keyword>
<dbReference type="GO" id="GO:0016787">
    <property type="term" value="F:hydrolase activity"/>
    <property type="evidence" value="ECO:0007669"/>
    <property type="project" value="UniProtKB-KW"/>
</dbReference>
<dbReference type="InterPro" id="IPR005580">
    <property type="entry name" value="DbpA/CsdA_RNA-bd_dom"/>
</dbReference>
<dbReference type="GO" id="GO:0005524">
    <property type="term" value="F:ATP binding"/>
    <property type="evidence" value="ECO:0007669"/>
    <property type="project" value="UniProtKB-KW"/>
</dbReference>
<dbReference type="eggNOG" id="COG0513">
    <property type="taxonomic scope" value="Bacteria"/>
</dbReference>
<dbReference type="CDD" id="cd18787">
    <property type="entry name" value="SF2_C_DEAD"/>
    <property type="match status" value="1"/>
</dbReference>
<comment type="similarity">
    <text evidence="5">Belongs to the DEAD box helicase family.</text>
</comment>
<dbReference type="InterPro" id="IPR011545">
    <property type="entry name" value="DEAD/DEAH_box_helicase_dom"/>
</dbReference>
<feature type="short sequence motif" description="Q motif" evidence="6">
    <location>
        <begin position="20"/>
        <end position="48"/>
    </location>
</feature>
<sequence>MEEVHGEAPSAAPSDYVSEASFDDMGLSEPVRRAVAEHGYTKPTPVQSATFRPIRDGKDVIVRSKTGTGKTAAFTIPILERIPDGRRKPSALVMCPTRELAIQVAEEVTALAKHRDLGVVTIYGGASMGDQLDKLKAGAEIVVGTPGRIYDHIRRKTLRLEEVMVCCLDEADEMLNMGFFEEVTRILDHLPADVQQLLFSATVPADIEQIIHDYLTDPETILLSGDEYKVENINNVMYPTVDAYPKPRNLLYMIGMEEPEAAIIFCNTRSDTSLVTAVLNRNGYDAELLNGDLPQKERERVMAKVKRGEVRFMVATDIAARGIDISDLSHVINYSLPEDPAVFLHRVGRTGRIGKKGTSLSLVSGGDLHTLTALQKKYEIVFEKKALPTPEEARKIWTDRHVAVLKDAMSSSIFEAYIPLAQELRNRPDGEYLISFALKYFFTHQRMEKAQDREKAEHKRTEHERRVQPEVREAAEGRREGGEGRHDVGRERSRDRDRGRDRERGERGRRGGRDREAKAGVRGESLPAANGEVTPAVEVAAEAGSSSAPPRARVFVTLGEQDGADEARVREALRALAPELEPVAVEVRRSHSYVDVPPAALEAAVAALDGKEWNGKKLAAEKARRRRR</sequence>
<gene>
    <name evidence="11" type="ordered locus">Adeh_1225</name>
</gene>
<dbReference type="InterPro" id="IPR044742">
    <property type="entry name" value="DEAD/DEAH_RhlB"/>
</dbReference>
<evidence type="ECO:0000259" key="9">
    <source>
        <dbReference type="PROSITE" id="PS51194"/>
    </source>
</evidence>
<dbReference type="GO" id="GO:0003724">
    <property type="term" value="F:RNA helicase activity"/>
    <property type="evidence" value="ECO:0007669"/>
    <property type="project" value="InterPro"/>
</dbReference>
<protein>
    <submittedName>
        <fullName evidence="11">DEAD/DEAH box helicase</fullName>
    </submittedName>
</protein>
<dbReference type="PROSITE" id="PS51194">
    <property type="entry name" value="HELICASE_CTER"/>
    <property type="match status" value="1"/>
</dbReference>
<feature type="domain" description="Helicase C-terminal" evidence="9">
    <location>
        <begin position="246"/>
        <end position="395"/>
    </location>
</feature>
<dbReference type="InterPro" id="IPR001650">
    <property type="entry name" value="Helicase_C-like"/>
</dbReference>
<evidence type="ECO:0000256" key="2">
    <source>
        <dbReference type="ARBA" id="ARBA00022801"/>
    </source>
</evidence>
<dbReference type="GO" id="GO:0003676">
    <property type="term" value="F:nucleic acid binding"/>
    <property type="evidence" value="ECO:0007669"/>
    <property type="project" value="InterPro"/>
</dbReference>
<dbReference type="PROSITE" id="PS51192">
    <property type="entry name" value="HELICASE_ATP_BIND_1"/>
    <property type="match status" value="1"/>
</dbReference>
<evidence type="ECO:0000313" key="11">
    <source>
        <dbReference type="EMBL" id="ABC80999.1"/>
    </source>
</evidence>
<feature type="domain" description="DEAD-box RNA helicase Q" evidence="10">
    <location>
        <begin position="20"/>
        <end position="48"/>
    </location>
</feature>
<feature type="region of interest" description="Disordered" evidence="7">
    <location>
        <begin position="451"/>
        <end position="533"/>
    </location>
</feature>
<evidence type="ECO:0000256" key="1">
    <source>
        <dbReference type="ARBA" id="ARBA00022741"/>
    </source>
</evidence>
<feature type="compositionally biased region" description="Basic and acidic residues" evidence="7">
    <location>
        <begin position="451"/>
        <end position="521"/>
    </location>
</feature>
<evidence type="ECO:0000259" key="8">
    <source>
        <dbReference type="PROSITE" id="PS51192"/>
    </source>
</evidence>
<dbReference type="PANTHER" id="PTHR47959:SF1">
    <property type="entry name" value="ATP-DEPENDENT RNA HELICASE DBPA"/>
    <property type="match status" value="1"/>
</dbReference>
<dbReference type="EMBL" id="CP000251">
    <property type="protein sequence ID" value="ABC80999.1"/>
    <property type="molecule type" value="Genomic_DNA"/>
</dbReference>
<evidence type="ECO:0000256" key="4">
    <source>
        <dbReference type="ARBA" id="ARBA00022840"/>
    </source>
</evidence>
<dbReference type="Pfam" id="PF00270">
    <property type="entry name" value="DEAD"/>
    <property type="match status" value="1"/>
</dbReference>
<proteinExistence type="inferred from homology"/>
<evidence type="ECO:0000313" key="12">
    <source>
        <dbReference type="Proteomes" id="UP000001935"/>
    </source>
</evidence>
<evidence type="ECO:0000256" key="7">
    <source>
        <dbReference type="SAM" id="MobiDB-lite"/>
    </source>
</evidence>
<evidence type="ECO:0000259" key="10">
    <source>
        <dbReference type="PROSITE" id="PS51195"/>
    </source>
</evidence>
<name>Q2IQC0_ANADE</name>
<dbReference type="InterPro" id="IPR014014">
    <property type="entry name" value="RNA_helicase_DEAD_Q_motif"/>
</dbReference>
<dbReference type="SMART" id="SM00487">
    <property type="entry name" value="DEXDc"/>
    <property type="match status" value="1"/>
</dbReference>
<evidence type="ECO:0000256" key="3">
    <source>
        <dbReference type="ARBA" id="ARBA00022806"/>
    </source>
</evidence>
<reference evidence="11" key="1">
    <citation type="submission" date="2006-01" db="EMBL/GenBank/DDBJ databases">
        <title>Complete sequence of Anaeromyxobacter dehalogenans 2CP-C.</title>
        <authorList>
            <consortium name="US DOE Joint Genome Institute"/>
            <person name="Copeland A."/>
            <person name="Lucas S."/>
            <person name="Lapidus A."/>
            <person name="Barry K."/>
            <person name="Detter J.C."/>
            <person name="Glavina T."/>
            <person name="Hammon N."/>
            <person name="Israni S."/>
            <person name="Pitluck S."/>
            <person name="Brettin T."/>
            <person name="Bruce D."/>
            <person name="Han C."/>
            <person name="Tapia R."/>
            <person name="Gilna P."/>
            <person name="Kiss H."/>
            <person name="Schmutz J."/>
            <person name="Larimer F."/>
            <person name="Land M."/>
            <person name="Kyrpides N."/>
            <person name="Anderson I."/>
            <person name="Sanford R.A."/>
            <person name="Ritalahti K.M."/>
            <person name="Thomas H.S."/>
            <person name="Kirby J.R."/>
            <person name="Zhulin I.B."/>
            <person name="Loeffler F.E."/>
            <person name="Richardson P."/>
        </authorList>
    </citation>
    <scope>NUCLEOTIDE SEQUENCE</scope>
    <source>
        <strain evidence="11">2CP-C</strain>
    </source>
</reference>
<dbReference type="CDD" id="cd00268">
    <property type="entry name" value="DEADc"/>
    <property type="match status" value="1"/>
</dbReference>
<dbReference type="PROSITE" id="PS51195">
    <property type="entry name" value="Q_MOTIF"/>
    <property type="match status" value="1"/>
</dbReference>
<dbReference type="HOGENOM" id="CLU_003041_21_2_7"/>
<keyword evidence="2" id="KW-0378">Hydrolase</keyword>
<dbReference type="Proteomes" id="UP000001935">
    <property type="component" value="Chromosome"/>
</dbReference>
<evidence type="ECO:0000256" key="5">
    <source>
        <dbReference type="ARBA" id="ARBA00038437"/>
    </source>
</evidence>
<dbReference type="InterPro" id="IPR050079">
    <property type="entry name" value="DEAD_box_RNA_helicase"/>
</dbReference>